<feature type="transmembrane region" description="Helical" evidence="5">
    <location>
        <begin position="421"/>
        <end position="440"/>
    </location>
</feature>
<evidence type="ECO:0000259" key="6">
    <source>
        <dbReference type="PROSITE" id="PS50850"/>
    </source>
</evidence>
<feature type="transmembrane region" description="Helical" evidence="5">
    <location>
        <begin position="98"/>
        <end position="117"/>
    </location>
</feature>
<dbReference type="PROSITE" id="PS00216">
    <property type="entry name" value="SUGAR_TRANSPORT_1"/>
    <property type="match status" value="1"/>
</dbReference>
<evidence type="ECO:0000313" key="7">
    <source>
        <dbReference type="EMBL" id="PQP12169.1"/>
    </source>
</evidence>
<dbReference type="GO" id="GO:0005886">
    <property type="term" value="C:plasma membrane"/>
    <property type="evidence" value="ECO:0007669"/>
    <property type="project" value="UniProtKB-SubCell"/>
</dbReference>
<dbReference type="InterPro" id="IPR020846">
    <property type="entry name" value="MFS_dom"/>
</dbReference>
<keyword evidence="4 5" id="KW-0472">Membrane</keyword>
<evidence type="ECO:0000256" key="5">
    <source>
        <dbReference type="SAM" id="Phobius"/>
    </source>
</evidence>
<evidence type="ECO:0000313" key="8">
    <source>
        <dbReference type="Proteomes" id="UP000239290"/>
    </source>
</evidence>
<dbReference type="InterPro" id="IPR011701">
    <property type="entry name" value="MFS"/>
</dbReference>
<feature type="transmembrane region" description="Helical" evidence="5">
    <location>
        <begin position="390"/>
        <end position="409"/>
    </location>
</feature>
<dbReference type="PANTHER" id="PTHR23508:SF10">
    <property type="entry name" value="CARBOXYLIC ACID TRANSPORTER PROTEIN HOMOLOG"/>
    <property type="match status" value="1"/>
</dbReference>
<gene>
    <name evidence="7" type="ORF">C5613_42945</name>
</gene>
<dbReference type="Gene3D" id="1.20.1250.20">
    <property type="entry name" value="MFS general substrate transporter like domains"/>
    <property type="match status" value="1"/>
</dbReference>
<reference evidence="8" key="1">
    <citation type="submission" date="2018-02" db="EMBL/GenBank/DDBJ databases">
        <title>Draft genome sequencing of Rhodococcus opacus KU647198.</title>
        <authorList>
            <person name="Zheng B.-X."/>
        </authorList>
    </citation>
    <scope>NUCLEOTIDE SEQUENCE [LARGE SCALE GENOMIC DNA]</scope>
    <source>
        <strain evidence="8">04-OD7</strain>
    </source>
</reference>
<dbReference type="InterPro" id="IPR036259">
    <property type="entry name" value="MFS_trans_sf"/>
</dbReference>
<keyword evidence="2 5" id="KW-0812">Transmembrane</keyword>
<dbReference type="GO" id="GO:0046943">
    <property type="term" value="F:carboxylic acid transmembrane transporter activity"/>
    <property type="evidence" value="ECO:0007669"/>
    <property type="project" value="TreeGrafter"/>
</dbReference>
<dbReference type="EMBL" id="PUIO01000109">
    <property type="protein sequence ID" value="PQP12169.1"/>
    <property type="molecule type" value="Genomic_DNA"/>
</dbReference>
<feature type="transmembrane region" description="Helical" evidence="5">
    <location>
        <begin position="264"/>
        <end position="282"/>
    </location>
</feature>
<dbReference type="AlphaFoldDB" id="A0A2S8IBY0"/>
<organism evidence="7 8">
    <name type="scientific">Rhodococcus opacus</name>
    <name type="common">Nocardia opaca</name>
    <dbReference type="NCBI Taxonomy" id="37919"/>
    <lineage>
        <taxon>Bacteria</taxon>
        <taxon>Bacillati</taxon>
        <taxon>Actinomycetota</taxon>
        <taxon>Actinomycetes</taxon>
        <taxon>Mycobacteriales</taxon>
        <taxon>Nocardiaceae</taxon>
        <taxon>Rhodococcus</taxon>
    </lineage>
</organism>
<feature type="transmembrane region" description="Helical" evidence="5">
    <location>
        <begin position="355"/>
        <end position="378"/>
    </location>
</feature>
<dbReference type="PANTHER" id="PTHR23508">
    <property type="entry name" value="CARBOXYLIC ACID TRANSPORTER PROTEIN HOMOLOG"/>
    <property type="match status" value="1"/>
</dbReference>
<sequence>MCAVSHFLRRMLMSSVRELIDSSPMNRVQIRVLLVCLLCNMIEGYDILSMSIAVVPLSEQWALSGSQVGTLLAVGPVGMAVGSLVGGPLADRIGRRPMLLLSLAVTAVFIGLSATATDLSTLSGYRLLAGIGMGSVLPALAIITAEFAPARKRGFVLGVLSTGSGIGGAAGGAAAVLLMNTYEWTAVFLLGGALTAVMVVIGVVAIPETPDFLASRNTETARRKLAVVMEKMRLTGADKDPRAGRIPVDIVGGVTSKGANLRSAVMVMIGLAFMMGTTVMYFAQMWIPKLLVLAGMSANQGISGVLLVSLGSVAGGALLAVLSTRISPFVLVFAFTIAGGLMMGVFSLVSGNLVLAMVVAPLLGLCNQAIVVGVYTLVPALFGPENRTSAMGIGLGMGRLSMIVMPLLVGVMIDGGWNPEALFQIMVLPCVLLLLLIFGMQKFRNRPQRNAPDDASRAVLESHA</sequence>
<keyword evidence="3 5" id="KW-1133">Transmembrane helix</keyword>
<feature type="transmembrane region" description="Helical" evidence="5">
    <location>
        <begin position="68"/>
        <end position="86"/>
    </location>
</feature>
<feature type="domain" description="Major facilitator superfamily (MFS) profile" evidence="6">
    <location>
        <begin position="32"/>
        <end position="445"/>
    </location>
</feature>
<comment type="caution">
    <text evidence="7">The sequence shown here is derived from an EMBL/GenBank/DDBJ whole genome shotgun (WGS) entry which is preliminary data.</text>
</comment>
<dbReference type="PROSITE" id="PS00217">
    <property type="entry name" value="SUGAR_TRANSPORT_2"/>
    <property type="match status" value="1"/>
</dbReference>
<dbReference type="Pfam" id="PF07690">
    <property type="entry name" value="MFS_1"/>
    <property type="match status" value="1"/>
</dbReference>
<feature type="transmembrane region" description="Helical" evidence="5">
    <location>
        <begin position="329"/>
        <end position="349"/>
    </location>
</feature>
<accession>A0A2S8IBY0</accession>
<evidence type="ECO:0000256" key="4">
    <source>
        <dbReference type="ARBA" id="ARBA00023136"/>
    </source>
</evidence>
<name>A0A2S8IBY0_RHOOP</name>
<evidence type="ECO:0000256" key="1">
    <source>
        <dbReference type="ARBA" id="ARBA00004651"/>
    </source>
</evidence>
<feature type="transmembrane region" description="Helical" evidence="5">
    <location>
        <begin position="123"/>
        <end position="143"/>
    </location>
</feature>
<comment type="subcellular location">
    <subcellularLocation>
        <location evidence="1">Cell membrane</location>
        <topology evidence="1">Multi-pass membrane protein</topology>
    </subcellularLocation>
</comment>
<feature type="transmembrane region" description="Helical" evidence="5">
    <location>
        <begin position="155"/>
        <end position="178"/>
    </location>
</feature>
<feature type="transmembrane region" description="Helical" evidence="5">
    <location>
        <begin position="184"/>
        <end position="206"/>
    </location>
</feature>
<evidence type="ECO:0000256" key="2">
    <source>
        <dbReference type="ARBA" id="ARBA00022692"/>
    </source>
</evidence>
<feature type="transmembrane region" description="Helical" evidence="5">
    <location>
        <begin position="302"/>
        <end position="322"/>
    </location>
</feature>
<dbReference type="SUPFAM" id="SSF103473">
    <property type="entry name" value="MFS general substrate transporter"/>
    <property type="match status" value="1"/>
</dbReference>
<proteinExistence type="predicted"/>
<protein>
    <recommendedName>
        <fullName evidence="6">Major facilitator superfamily (MFS) profile domain-containing protein</fullName>
    </recommendedName>
</protein>
<dbReference type="Proteomes" id="UP000239290">
    <property type="component" value="Unassembled WGS sequence"/>
</dbReference>
<dbReference type="InterPro" id="IPR005829">
    <property type="entry name" value="Sugar_transporter_CS"/>
</dbReference>
<evidence type="ECO:0000256" key="3">
    <source>
        <dbReference type="ARBA" id="ARBA00022989"/>
    </source>
</evidence>
<dbReference type="PROSITE" id="PS50850">
    <property type="entry name" value="MFS"/>
    <property type="match status" value="1"/>
</dbReference>